<dbReference type="PANTHER" id="PTHR46865">
    <property type="entry name" value="OXIDOREDUCTASE-RELATED"/>
    <property type="match status" value="1"/>
</dbReference>
<name>A0AAN6DXY5_9EURO</name>
<evidence type="ECO:0000313" key="5">
    <source>
        <dbReference type="EMBL" id="KAI1614666.1"/>
    </source>
</evidence>
<dbReference type="PANTHER" id="PTHR46865:SF2">
    <property type="entry name" value="MONOOXYGENASE"/>
    <property type="match status" value="1"/>
</dbReference>
<dbReference type="GO" id="GO:0016491">
    <property type="term" value="F:oxidoreductase activity"/>
    <property type="evidence" value="ECO:0007669"/>
    <property type="project" value="UniProtKB-KW"/>
</dbReference>
<protein>
    <submittedName>
        <fullName evidence="5">Oxidoreductase</fullName>
    </submittedName>
</protein>
<keyword evidence="6" id="KW-1185">Reference proteome</keyword>
<dbReference type="InterPro" id="IPR002938">
    <property type="entry name" value="FAD-bd"/>
</dbReference>
<dbReference type="AlphaFoldDB" id="A0AAN6DXY5"/>
<sequence length="436" mass="48156">MAPLSILIVGCGIGGPTLASFLLLSSHDSQQRPRITILERSTTHARGQNIDVRGAGVTVIRKLRLENAIRSATTGEEGTKFVDADNRVWAAIPADKSGRVQTGTSDIEILRGRLADLLYRRSKDVSQELEDEGGEGIEYIFGDSLEGLEQDSEKVHVRFAKNGERRTFDLVVGADGLQSPTRRLGFGQNGDHERVKQLGMYGGFFSMPKGSTDSDWRRWFHAPGRRGIMVRPSEVNGMSTVFMSIINEKDKRFAEVAVGGHQGVDSQKALLREYFWDAGWESRRIIKEMEAADDFYYAMVAQVKMDKWSNGRVVLLGDAGYCASPISGMGTTLAMVGAYNLAGALTRFPSDHTAAFAEYEEKMRPVVERAQKLAPGAPYVLAPETAWGIWVLHAFCLMINYSRIGLLLAMIWGPPANAVPVEDYGFKQLAEWSPQT</sequence>
<evidence type="ECO:0000313" key="6">
    <source>
        <dbReference type="Proteomes" id="UP001203852"/>
    </source>
</evidence>
<dbReference type="GO" id="GO:0071949">
    <property type="term" value="F:FAD binding"/>
    <property type="evidence" value="ECO:0007669"/>
    <property type="project" value="InterPro"/>
</dbReference>
<dbReference type="InterPro" id="IPR036188">
    <property type="entry name" value="FAD/NAD-bd_sf"/>
</dbReference>
<dbReference type="Proteomes" id="UP001203852">
    <property type="component" value="Unassembled WGS sequence"/>
</dbReference>
<organism evidence="5 6">
    <name type="scientific">Exophiala viscosa</name>
    <dbReference type="NCBI Taxonomy" id="2486360"/>
    <lineage>
        <taxon>Eukaryota</taxon>
        <taxon>Fungi</taxon>
        <taxon>Dikarya</taxon>
        <taxon>Ascomycota</taxon>
        <taxon>Pezizomycotina</taxon>
        <taxon>Eurotiomycetes</taxon>
        <taxon>Chaetothyriomycetidae</taxon>
        <taxon>Chaetothyriales</taxon>
        <taxon>Herpotrichiellaceae</taxon>
        <taxon>Exophiala</taxon>
    </lineage>
</organism>
<feature type="domain" description="FAD-binding" evidence="4">
    <location>
        <begin position="5"/>
        <end position="370"/>
    </location>
</feature>
<dbReference type="Gene3D" id="3.50.50.60">
    <property type="entry name" value="FAD/NAD(P)-binding domain"/>
    <property type="match status" value="1"/>
</dbReference>
<reference evidence="5" key="1">
    <citation type="journal article" date="2022" name="bioRxiv">
        <title>Deciphering the potential niche of two novel black yeast fungi from a biological soil crust based on their genomes, phenotypes, and melanin regulation.</title>
        <authorList>
            <consortium name="DOE Joint Genome Institute"/>
            <person name="Carr E.C."/>
            <person name="Barton Q."/>
            <person name="Grambo S."/>
            <person name="Sullivan M."/>
            <person name="Renfro C.M."/>
            <person name="Kuo A."/>
            <person name="Pangilinan J."/>
            <person name="Lipzen A."/>
            <person name="Keymanesh K."/>
            <person name="Savage E."/>
            <person name="Barry K."/>
            <person name="Grigoriev I.V."/>
            <person name="Riekhof W.R."/>
            <person name="Harris S.S."/>
        </authorList>
    </citation>
    <scope>NUCLEOTIDE SEQUENCE</scope>
    <source>
        <strain evidence="5">JF 03-4F</strain>
    </source>
</reference>
<dbReference type="EMBL" id="MU404353">
    <property type="protein sequence ID" value="KAI1614666.1"/>
    <property type="molecule type" value="Genomic_DNA"/>
</dbReference>
<evidence type="ECO:0000256" key="2">
    <source>
        <dbReference type="ARBA" id="ARBA00022827"/>
    </source>
</evidence>
<dbReference type="SUPFAM" id="SSF51905">
    <property type="entry name" value="FAD/NAD(P)-binding domain"/>
    <property type="match status" value="1"/>
</dbReference>
<comment type="caution">
    <text evidence="5">The sequence shown here is derived from an EMBL/GenBank/DDBJ whole genome shotgun (WGS) entry which is preliminary data.</text>
</comment>
<accession>A0AAN6DXY5</accession>
<gene>
    <name evidence="5" type="ORF">EDD36DRAFT_381711</name>
</gene>
<evidence type="ECO:0000259" key="4">
    <source>
        <dbReference type="Pfam" id="PF01494"/>
    </source>
</evidence>
<keyword evidence="2" id="KW-0274">FAD</keyword>
<evidence type="ECO:0000256" key="1">
    <source>
        <dbReference type="ARBA" id="ARBA00022630"/>
    </source>
</evidence>
<evidence type="ECO:0000256" key="3">
    <source>
        <dbReference type="ARBA" id="ARBA00023002"/>
    </source>
</evidence>
<proteinExistence type="predicted"/>
<dbReference type="PRINTS" id="PR00420">
    <property type="entry name" value="RNGMNOXGNASE"/>
</dbReference>
<keyword evidence="1" id="KW-0285">Flavoprotein</keyword>
<keyword evidence="3" id="KW-0560">Oxidoreductase</keyword>
<dbReference type="InterPro" id="IPR051704">
    <property type="entry name" value="FAD_aromatic-hydroxylase"/>
</dbReference>
<dbReference type="Pfam" id="PF01494">
    <property type="entry name" value="FAD_binding_3"/>
    <property type="match status" value="1"/>
</dbReference>